<dbReference type="EMBL" id="JBDFQZ010000010">
    <property type="protein sequence ID" value="KAK9684907.1"/>
    <property type="molecule type" value="Genomic_DNA"/>
</dbReference>
<dbReference type="Proteomes" id="UP001443914">
    <property type="component" value="Unassembled WGS sequence"/>
</dbReference>
<evidence type="ECO:0000313" key="8">
    <source>
        <dbReference type="Proteomes" id="UP001443914"/>
    </source>
</evidence>
<keyword evidence="5" id="KW-1133">Transmembrane helix</keyword>
<keyword evidence="5" id="KW-0812">Transmembrane</keyword>
<dbReference type="Pfam" id="PF06839">
    <property type="entry name" value="Zn_ribbon_GRF"/>
    <property type="match status" value="1"/>
</dbReference>
<evidence type="ECO:0000256" key="4">
    <source>
        <dbReference type="PROSITE-ProRule" id="PRU01343"/>
    </source>
</evidence>
<evidence type="ECO:0000256" key="3">
    <source>
        <dbReference type="ARBA" id="ARBA00022833"/>
    </source>
</evidence>
<keyword evidence="1" id="KW-0479">Metal-binding</keyword>
<dbReference type="InterPro" id="IPR010666">
    <property type="entry name" value="Znf_GRF"/>
</dbReference>
<keyword evidence="3" id="KW-0862">Zinc</keyword>
<name>A0AAW1I6H4_SAPOF</name>
<comment type="caution">
    <text evidence="7">The sequence shown here is derived from an EMBL/GenBank/DDBJ whole genome shotgun (WGS) entry which is preliminary data.</text>
</comment>
<keyword evidence="5" id="KW-0472">Membrane</keyword>
<proteinExistence type="predicted"/>
<evidence type="ECO:0000256" key="1">
    <source>
        <dbReference type="ARBA" id="ARBA00022723"/>
    </source>
</evidence>
<gene>
    <name evidence="7" type="ORF">RND81_10G241700</name>
</gene>
<dbReference type="AlphaFoldDB" id="A0AAW1I6H4"/>
<feature type="domain" description="GRF-type" evidence="6">
    <location>
        <begin position="16"/>
        <end position="61"/>
    </location>
</feature>
<keyword evidence="2 4" id="KW-0863">Zinc-finger</keyword>
<evidence type="ECO:0000256" key="5">
    <source>
        <dbReference type="SAM" id="Phobius"/>
    </source>
</evidence>
<reference evidence="7" key="1">
    <citation type="submission" date="2024-03" db="EMBL/GenBank/DDBJ databases">
        <title>WGS assembly of Saponaria officinalis var. Norfolk2.</title>
        <authorList>
            <person name="Jenkins J."/>
            <person name="Shu S."/>
            <person name="Grimwood J."/>
            <person name="Barry K."/>
            <person name="Goodstein D."/>
            <person name="Schmutz J."/>
            <person name="Leebens-Mack J."/>
            <person name="Osbourn A."/>
        </authorList>
    </citation>
    <scope>NUCLEOTIDE SEQUENCE [LARGE SCALE GENOMIC DNA]</scope>
    <source>
        <strain evidence="7">JIC</strain>
    </source>
</reference>
<protein>
    <recommendedName>
        <fullName evidence="6">GRF-type domain-containing protein</fullName>
    </recommendedName>
</protein>
<sequence length="144" mass="16799">MNHSSSSNSSKMVMNCNCGIPATIKTSWTFQNPGRKFATCKFYNPESEMRGCSFFEWVDEDMTEWQRKLINQLLNENKCLKNQLSQHKLDDMETKKSGEVDGKKLESICNELVIGFEQVKKDNKRYKLTLIFVIMFIVYVKLGY</sequence>
<organism evidence="7 8">
    <name type="scientific">Saponaria officinalis</name>
    <name type="common">Common soapwort</name>
    <name type="synonym">Lychnis saponaria</name>
    <dbReference type="NCBI Taxonomy" id="3572"/>
    <lineage>
        <taxon>Eukaryota</taxon>
        <taxon>Viridiplantae</taxon>
        <taxon>Streptophyta</taxon>
        <taxon>Embryophyta</taxon>
        <taxon>Tracheophyta</taxon>
        <taxon>Spermatophyta</taxon>
        <taxon>Magnoliopsida</taxon>
        <taxon>eudicotyledons</taxon>
        <taxon>Gunneridae</taxon>
        <taxon>Pentapetalae</taxon>
        <taxon>Caryophyllales</taxon>
        <taxon>Caryophyllaceae</taxon>
        <taxon>Caryophylleae</taxon>
        <taxon>Saponaria</taxon>
    </lineage>
</organism>
<evidence type="ECO:0000259" key="6">
    <source>
        <dbReference type="PROSITE" id="PS51999"/>
    </source>
</evidence>
<feature type="transmembrane region" description="Helical" evidence="5">
    <location>
        <begin position="126"/>
        <end position="142"/>
    </location>
</feature>
<evidence type="ECO:0000313" key="7">
    <source>
        <dbReference type="EMBL" id="KAK9684907.1"/>
    </source>
</evidence>
<accession>A0AAW1I6H4</accession>
<evidence type="ECO:0000256" key="2">
    <source>
        <dbReference type="ARBA" id="ARBA00022771"/>
    </source>
</evidence>
<dbReference type="PROSITE" id="PS51999">
    <property type="entry name" value="ZF_GRF"/>
    <property type="match status" value="1"/>
</dbReference>
<keyword evidence="8" id="KW-1185">Reference proteome</keyword>
<dbReference type="GO" id="GO:0008270">
    <property type="term" value="F:zinc ion binding"/>
    <property type="evidence" value="ECO:0007669"/>
    <property type="project" value="UniProtKB-KW"/>
</dbReference>
<dbReference type="PANTHER" id="PTHR33248">
    <property type="entry name" value="ZINC ION-BINDING PROTEIN"/>
    <property type="match status" value="1"/>
</dbReference>